<feature type="region of interest" description="Disordered" evidence="1">
    <location>
        <begin position="39"/>
        <end position="346"/>
    </location>
</feature>
<dbReference type="AlphaFoldDB" id="A0A7Y4JUL0"/>
<accession>A0A7Y4JUL0</accession>
<feature type="compositionally biased region" description="Low complexity" evidence="1">
    <location>
        <begin position="110"/>
        <end position="119"/>
    </location>
</feature>
<gene>
    <name evidence="2" type="ORF">HNS30_19230</name>
</gene>
<dbReference type="EMBL" id="JABFJW010000144">
    <property type="protein sequence ID" value="NOK11178.1"/>
    <property type="molecule type" value="Genomic_DNA"/>
</dbReference>
<feature type="compositionally biased region" description="Low complexity" evidence="1">
    <location>
        <begin position="274"/>
        <end position="346"/>
    </location>
</feature>
<dbReference type="RefSeq" id="WP_171416361.1">
    <property type="nucleotide sequence ID" value="NZ_JABFJW010000144.1"/>
</dbReference>
<feature type="compositionally biased region" description="Low complexity" evidence="1">
    <location>
        <begin position="222"/>
        <end position="231"/>
    </location>
</feature>
<evidence type="ECO:0000313" key="3">
    <source>
        <dbReference type="Proteomes" id="UP000528460"/>
    </source>
</evidence>
<organism evidence="2 3">
    <name type="scientific">Corallococcus exercitus</name>
    <dbReference type="NCBI Taxonomy" id="2316736"/>
    <lineage>
        <taxon>Bacteria</taxon>
        <taxon>Pseudomonadati</taxon>
        <taxon>Myxococcota</taxon>
        <taxon>Myxococcia</taxon>
        <taxon>Myxococcales</taxon>
        <taxon>Cystobacterineae</taxon>
        <taxon>Myxococcaceae</taxon>
        <taxon>Corallococcus</taxon>
    </lineage>
</organism>
<evidence type="ECO:0000256" key="1">
    <source>
        <dbReference type="SAM" id="MobiDB-lite"/>
    </source>
</evidence>
<name>A0A7Y4JUL0_9BACT</name>
<evidence type="ECO:0000313" key="2">
    <source>
        <dbReference type="EMBL" id="NOK11178.1"/>
    </source>
</evidence>
<dbReference type="Proteomes" id="UP000528460">
    <property type="component" value="Unassembled WGS sequence"/>
</dbReference>
<feature type="compositionally biased region" description="Low complexity" evidence="1">
    <location>
        <begin position="133"/>
        <end position="165"/>
    </location>
</feature>
<comment type="caution">
    <text evidence="2">The sequence shown here is derived from an EMBL/GenBank/DDBJ whole genome shotgun (WGS) entry which is preliminary data.</text>
</comment>
<protein>
    <submittedName>
        <fullName evidence="2">Uncharacterized protein</fullName>
    </submittedName>
</protein>
<feature type="compositionally biased region" description="Polar residues" evidence="1">
    <location>
        <begin position="58"/>
        <end position="72"/>
    </location>
</feature>
<feature type="compositionally biased region" description="Gly residues" evidence="1">
    <location>
        <begin position="210"/>
        <end position="221"/>
    </location>
</feature>
<sequence>MRLWIALVAGLSLGQTVEVEPLPPKDPSVRDPAAAALQDAYEQAADDLDGARPPQGYVVQNPSDPTESNYRTLTPVLPDGNAPVTSGEVAVQESQKYVAPPVPTVFDQQAAANEPAATAESQPQSGTGGAGAAGTSSTEGGTTAGQSDTGAGAAGTSPAAGPTSTNAPGFGGTYDTGASSSAVPGNVASGSSGVPPLDSSSVTVQEPGTATGGAGGAGTTGTGTTTPETATGGAGTTGTGTATPETATGGSGTAGTTVTATPETATGGSGAAGTTGTTAPGAAAPTTPEAATGGSGTGTAAPSGSTAVPPTGTTAPAQGGTSAVTPSGQTTSAQPQAQGAAAPNANAANEELKALRQRIADLEQDLEARDTRATERTQAVQSQVDTHEQRAYQTERSRQQRLARIQSGGQWMLAADQALEQGELGVDNALGIADQDFSAVHQSASTDGQGNVVVQAERIRAQIALARDAAGRRDIYAARIALQNAGYMLQLARAANLERSGTSNSLLNP</sequence>
<proteinExistence type="predicted"/>
<feature type="compositionally biased region" description="Low complexity" evidence="1">
    <location>
        <begin position="239"/>
        <end position="266"/>
    </location>
</feature>
<feature type="compositionally biased region" description="Polar residues" evidence="1">
    <location>
        <begin position="176"/>
        <end position="204"/>
    </location>
</feature>
<reference evidence="2 3" key="1">
    <citation type="submission" date="2020-05" db="EMBL/GenBank/DDBJ databases">
        <authorList>
            <person name="Whitworth D."/>
        </authorList>
    </citation>
    <scope>NUCLEOTIDE SEQUENCE [LARGE SCALE GENOMIC DNA]</scope>
    <source>
        <strain evidence="2 3">CA046A</strain>
    </source>
</reference>